<feature type="region of interest" description="Disordered" evidence="1">
    <location>
        <begin position="152"/>
        <end position="181"/>
    </location>
</feature>
<feature type="region of interest" description="Disordered" evidence="1">
    <location>
        <begin position="1"/>
        <end position="136"/>
    </location>
</feature>
<proteinExistence type="predicted"/>
<comment type="caution">
    <text evidence="2">The sequence shown here is derived from an EMBL/GenBank/DDBJ whole genome shotgun (WGS) entry which is preliminary data.</text>
</comment>
<feature type="compositionally biased region" description="Polar residues" evidence="1">
    <location>
        <begin position="93"/>
        <end position="106"/>
    </location>
</feature>
<keyword evidence="3" id="KW-1185">Reference proteome</keyword>
<reference evidence="2 3" key="1">
    <citation type="submission" date="2016-03" db="EMBL/GenBank/DDBJ databases">
        <title>Comparative genomics of the ectomycorrhizal sister species Rhizopogon vinicolor and Rhizopogon vesiculosus (Basidiomycota: Boletales) reveals a divergence of the mating type B locus.</title>
        <authorList>
            <person name="Mujic A.B."/>
            <person name="Kuo A."/>
            <person name="Tritt A."/>
            <person name="Lipzen A."/>
            <person name="Chen C."/>
            <person name="Johnson J."/>
            <person name="Sharma A."/>
            <person name="Barry K."/>
            <person name="Grigoriev I.V."/>
            <person name="Spatafora J.W."/>
        </authorList>
    </citation>
    <scope>NUCLEOTIDE SEQUENCE [LARGE SCALE GENOMIC DNA]</scope>
    <source>
        <strain evidence="2 3">AM-OR11-056</strain>
    </source>
</reference>
<evidence type="ECO:0000256" key="1">
    <source>
        <dbReference type="SAM" id="MobiDB-lite"/>
    </source>
</evidence>
<evidence type="ECO:0000313" key="3">
    <source>
        <dbReference type="Proteomes" id="UP000183567"/>
    </source>
</evidence>
<protein>
    <submittedName>
        <fullName evidence="2">Uncharacterized protein</fullName>
    </submittedName>
</protein>
<sequence length="181" mass="18880">MPFDSQNNNNNTALNTSRPQHQLHDSSQPLPGSESRAAAQTQDYSPANIERMSSSVIHGETESVPDDADSTRATRAPSAVGTGARVSAPHPDSPQSPSARGNTAFTSDRPLGVQPTSEGGVAIGGQPDLPEGHAELGDKIIGKTQKVVGKYTKNEELHEKGELRETGGKAAALGNARAAHD</sequence>
<organism evidence="2 3">
    <name type="scientific">Rhizopogon vesiculosus</name>
    <dbReference type="NCBI Taxonomy" id="180088"/>
    <lineage>
        <taxon>Eukaryota</taxon>
        <taxon>Fungi</taxon>
        <taxon>Dikarya</taxon>
        <taxon>Basidiomycota</taxon>
        <taxon>Agaricomycotina</taxon>
        <taxon>Agaricomycetes</taxon>
        <taxon>Agaricomycetidae</taxon>
        <taxon>Boletales</taxon>
        <taxon>Suillineae</taxon>
        <taxon>Rhizopogonaceae</taxon>
        <taxon>Rhizopogon</taxon>
    </lineage>
</organism>
<dbReference type="AlphaFoldDB" id="A0A1J8PYK8"/>
<accession>A0A1J8PYK8</accession>
<gene>
    <name evidence="2" type="ORF">AZE42_07740</name>
</gene>
<feature type="compositionally biased region" description="Polar residues" evidence="1">
    <location>
        <begin position="38"/>
        <end position="56"/>
    </location>
</feature>
<feature type="compositionally biased region" description="Polar residues" evidence="1">
    <location>
        <begin position="1"/>
        <end position="30"/>
    </location>
</feature>
<evidence type="ECO:0000313" key="2">
    <source>
        <dbReference type="EMBL" id="OJA14382.1"/>
    </source>
</evidence>
<dbReference type="EMBL" id="LVVM01003722">
    <property type="protein sequence ID" value="OJA14382.1"/>
    <property type="molecule type" value="Genomic_DNA"/>
</dbReference>
<dbReference type="OrthoDB" id="3210574at2759"/>
<dbReference type="Proteomes" id="UP000183567">
    <property type="component" value="Unassembled WGS sequence"/>
</dbReference>
<feature type="compositionally biased region" description="Low complexity" evidence="1">
    <location>
        <begin position="168"/>
        <end position="181"/>
    </location>
</feature>
<name>A0A1J8PYK8_9AGAM</name>
<feature type="compositionally biased region" description="Basic and acidic residues" evidence="1">
    <location>
        <begin position="152"/>
        <end position="167"/>
    </location>
</feature>